<evidence type="ECO:0000259" key="1">
    <source>
        <dbReference type="PROSITE" id="PS50801"/>
    </source>
</evidence>
<dbReference type="Proteomes" id="UP000438106">
    <property type="component" value="Unassembled WGS sequence"/>
</dbReference>
<dbReference type="PROSITE" id="PS50801">
    <property type="entry name" value="STAS"/>
    <property type="match status" value="1"/>
</dbReference>
<dbReference type="AlphaFoldDB" id="A0A7X3K4W5"/>
<evidence type="ECO:0000313" key="3">
    <source>
        <dbReference type="Proteomes" id="UP000438106"/>
    </source>
</evidence>
<keyword evidence="3" id="KW-1185">Reference proteome</keyword>
<dbReference type="InterPro" id="IPR058548">
    <property type="entry name" value="MlaB-like_STAS"/>
</dbReference>
<evidence type="ECO:0000313" key="2">
    <source>
        <dbReference type="EMBL" id="MVT00822.1"/>
    </source>
</evidence>
<proteinExistence type="predicted"/>
<dbReference type="InterPro" id="IPR002645">
    <property type="entry name" value="STAS_dom"/>
</dbReference>
<protein>
    <submittedName>
        <fullName evidence="2">STAS domain-containing protein</fullName>
    </submittedName>
</protein>
<gene>
    <name evidence="2" type="ORF">GO014_17525</name>
</gene>
<dbReference type="EMBL" id="WQRF01000010">
    <property type="protein sequence ID" value="MVT00822.1"/>
    <property type="molecule type" value="Genomic_DNA"/>
</dbReference>
<dbReference type="CDD" id="cd07043">
    <property type="entry name" value="STAS_anti-anti-sigma_factors"/>
    <property type="match status" value="1"/>
</dbReference>
<sequence length="126" mass="13493">MRNARTGSVMVMTGGSPHVAEISGDADIRHSQDITDMLRSALAAHDVVLVSLDEATCVDVSTLQVLLAAHKQAKSLGKSLAMAGPAKGRLRKLLTEKGFLDVEGEPIFAEARFWVTPLQQPRDLSA</sequence>
<dbReference type="Gene3D" id="3.30.750.24">
    <property type="entry name" value="STAS domain"/>
    <property type="match status" value="1"/>
</dbReference>
<organism evidence="2 3">
    <name type="scientific">Devosia marina</name>
    <dbReference type="NCBI Taxonomy" id="2683198"/>
    <lineage>
        <taxon>Bacteria</taxon>
        <taxon>Pseudomonadati</taxon>
        <taxon>Pseudomonadota</taxon>
        <taxon>Alphaproteobacteria</taxon>
        <taxon>Hyphomicrobiales</taxon>
        <taxon>Devosiaceae</taxon>
        <taxon>Devosia</taxon>
    </lineage>
</organism>
<dbReference type="InterPro" id="IPR036513">
    <property type="entry name" value="STAS_dom_sf"/>
</dbReference>
<comment type="caution">
    <text evidence="2">The sequence shown here is derived from an EMBL/GenBank/DDBJ whole genome shotgun (WGS) entry which is preliminary data.</text>
</comment>
<name>A0A7X3K4W5_9HYPH</name>
<reference evidence="2 3" key="1">
    <citation type="submission" date="2019-12" db="EMBL/GenBank/DDBJ databases">
        <title>Devosia maris sp. nov., isolated from the deep seawater.</title>
        <authorList>
            <person name="Liu Y."/>
        </authorList>
    </citation>
    <scope>NUCLEOTIDE SEQUENCE [LARGE SCALE GENOMIC DNA]</scope>
    <source>
        <strain evidence="2 3">L53-10-65</strain>
    </source>
</reference>
<dbReference type="SUPFAM" id="SSF52091">
    <property type="entry name" value="SpoIIaa-like"/>
    <property type="match status" value="1"/>
</dbReference>
<feature type="domain" description="STAS" evidence="1">
    <location>
        <begin position="19"/>
        <end position="118"/>
    </location>
</feature>
<dbReference type="Pfam" id="PF13466">
    <property type="entry name" value="STAS_2"/>
    <property type="match status" value="1"/>
</dbReference>
<accession>A0A7X3K4W5</accession>